<reference evidence="1" key="1">
    <citation type="submission" date="2018-02" db="EMBL/GenBank/DDBJ databases">
        <title>Rhizophora mucronata_Transcriptome.</title>
        <authorList>
            <person name="Meera S.P."/>
            <person name="Sreeshan A."/>
            <person name="Augustine A."/>
        </authorList>
    </citation>
    <scope>NUCLEOTIDE SEQUENCE</scope>
    <source>
        <tissue evidence="1">Leaf</tissue>
    </source>
</reference>
<dbReference type="AlphaFoldDB" id="A0A2P2NK78"/>
<evidence type="ECO:0000313" key="1">
    <source>
        <dbReference type="EMBL" id="MBX42867.1"/>
    </source>
</evidence>
<organism evidence="1">
    <name type="scientific">Rhizophora mucronata</name>
    <name type="common">Asiatic mangrove</name>
    <dbReference type="NCBI Taxonomy" id="61149"/>
    <lineage>
        <taxon>Eukaryota</taxon>
        <taxon>Viridiplantae</taxon>
        <taxon>Streptophyta</taxon>
        <taxon>Embryophyta</taxon>
        <taxon>Tracheophyta</taxon>
        <taxon>Spermatophyta</taxon>
        <taxon>Magnoliopsida</taxon>
        <taxon>eudicotyledons</taxon>
        <taxon>Gunneridae</taxon>
        <taxon>Pentapetalae</taxon>
        <taxon>rosids</taxon>
        <taxon>fabids</taxon>
        <taxon>Malpighiales</taxon>
        <taxon>Rhizophoraceae</taxon>
        <taxon>Rhizophora</taxon>
    </lineage>
</organism>
<sequence length="37" mass="4411">MFPQLKVFFKIFCFKLRKMTNGFISLISEEVAIWSPN</sequence>
<proteinExistence type="predicted"/>
<name>A0A2P2NK78_RHIMU</name>
<protein>
    <submittedName>
        <fullName evidence="1">Uncharacterized protein</fullName>
    </submittedName>
</protein>
<dbReference type="EMBL" id="GGEC01062383">
    <property type="protein sequence ID" value="MBX42867.1"/>
    <property type="molecule type" value="Transcribed_RNA"/>
</dbReference>
<accession>A0A2P2NK78</accession>